<evidence type="ECO:0000313" key="1">
    <source>
        <dbReference type="WBParaSite" id="MCU_014779-RA"/>
    </source>
</evidence>
<organism evidence="1">
    <name type="scientific">Mesocestoides corti</name>
    <name type="common">Flatworm</name>
    <dbReference type="NCBI Taxonomy" id="53468"/>
    <lineage>
        <taxon>Eukaryota</taxon>
        <taxon>Metazoa</taxon>
        <taxon>Spiralia</taxon>
        <taxon>Lophotrochozoa</taxon>
        <taxon>Platyhelminthes</taxon>
        <taxon>Cestoda</taxon>
        <taxon>Eucestoda</taxon>
        <taxon>Cyclophyllidea</taxon>
        <taxon>Mesocestoididae</taxon>
        <taxon>Mesocestoides</taxon>
    </lineage>
</organism>
<dbReference type="AlphaFoldDB" id="A0A5K3G5N2"/>
<sequence length="66" mass="7695">MPPLPLSYCRRLSSFRAYVFFFLQYFSVRFCVEHCHGGCFHDVQIMVHSSFLRCLLCTGAVPVFAR</sequence>
<proteinExistence type="predicted"/>
<dbReference type="WBParaSite" id="MCU_014779-RA">
    <property type="protein sequence ID" value="MCU_014779-RA"/>
    <property type="gene ID" value="MCU_014779"/>
</dbReference>
<protein>
    <submittedName>
        <fullName evidence="1">Secreted protein</fullName>
    </submittedName>
</protein>
<reference evidence="1" key="1">
    <citation type="submission" date="2019-11" db="UniProtKB">
        <authorList>
            <consortium name="WormBaseParasite"/>
        </authorList>
    </citation>
    <scope>IDENTIFICATION</scope>
</reference>
<name>A0A5K3G5N2_MESCO</name>
<accession>A0A5K3G5N2</accession>